<name>A0A1D3L4L7_9EURY</name>
<evidence type="ECO:0000313" key="1">
    <source>
        <dbReference type="EMBL" id="SCG86574.1"/>
    </source>
</evidence>
<dbReference type="KEGG" id="mcub:MCBB_2026"/>
<proteinExistence type="predicted"/>
<gene>
    <name evidence="1" type="primary">fdhC1</name>
    <name evidence="1" type="ORF">MCBB_2026</name>
</gene>
<dbReference type="Proteomes" id="UP000094707">
    <property type="component" value="Chromosome I"/>
</dbReference>
<dbReference type="STRING" id="118062.MCBB_2026"/>
<reference evidence="1 2" key="1">
    <citation type="submission" date="2016-08" db="EMBL/GenBank/DDBJ databases">
        <authorList>
            <person name="Seilhamer J.J."/>
        </authorList>
    </citation>
    <scope>NUCLEOTIDE SEQUENCE [LARGE SCALE GENOMIC DNA]</scope>
    <source>
        <strain evidence="1">Buetzberg</strain>
    </source>
</reference>
<evidence type="ECO:0000313" key="2">
    <source>
        <dbReference type="Proteomes" id="UP000094707"/>
    </source>
</evidence>
<dbReference type="AlphaFoldDB" id="A0A1D3L4L7"/>
<organism evidence="1 2">
    <name type="scientific">Methanobacterium congolense</name>
    <dbReference type="NCBI Taxonomy" id="118062"/>
    <lineage>
        <taxon>Archaea</taxon>
        <taxon>Methanobacteriati</taxon>
        <taxon>Methanobacteriota</taxon>
        <taxon>Methanomada group</taxon>
        <taxon>Methanobacteria</taxon>
        <taxon>Methanobacteriales</taxon>
        <taxon>Methanobacteriaceae</taxon>
        <taxon>Methanobacterium</taxon>
    </lineage>
</organism>
<dbReference type="EMBL" id="LT607756">
    <property type="protein sequence ID" value="SCG86574.1"/>
    <property type="molecule type" value="Genomic_DNA"/>
</dbReference>
<protein>
    <submittedName>
        <fullName evidence="1">Putative formate transporter</fullName>
    </submittedName>
</protein>
<accession>A0A1D3L4L7</accession>
<sequence length="64" mass="7211">MASSFKSPADTAKACVGIAELKDKAPLSNLILLSFLAGRILLLEDSWLKLLQVVWQLRVILWEW</sequence>
<keyword evidence="2" id="KW-1185">Reference proteome</keyword>